<dbReference type="AlphaFoldDB" id="A0A8H6F0Z6"/>
<dbReference type="GO" id="GO:0008270">
    <property type="term" value="F:zinc ion binding"/>
    <property type="evidence" value="ECO:0007669"/>
    <property type="project" value="UniProtKB-KW"/>
</dbReference>
<dbReference type="Proteomes" id="UP000536275">
    <property type="component" value="Unassembled WGS sequence"/>
</dbReference>
<keyword evidence="4 5" id="KW-0862">Zinc</keyword>
<evidence type="ECO:0000313" key="8">
    <source>
        <dbReference type="EMBL" id="KAF6063247.1"/>
    </source>
</evidence>
<evidence type="ECO:0000256" key="5">
    <source>
        <dbReference type="PROSITE-ProRule" id="PRU00723"/>
    </source>
</evidence>
<dbReference type="SMART" id="SM00356">
    <property type="entry name" value="ZnF_C3H1"/>
    <property type="match status" value="2"/>
</dbReference>
<dbReference type="PANTHER" id="PTHR12620">
    <property type="entry name" value="U2 SNRNP AUXILIARY FACTOR, SMALL SUBUNIT"/>
    <property type="match status" value="1"/>
</dbReference>
<dbReference type="PRINTS" id="PR01848">
    <property type="entry name" value="U2AUXFACTOR"/>
</dbReference>
<evidence type="ECO:0000256" key="4">
    <source>
        <dbReference type="ARBA" id="ARBA00022833"/>
    </source>
</evidence>
<dbReference type="Pfam" id="PF00642">
    <property type="entry name" value="zf-CCCH"/>
    <property type="match status" value="1"/>
</dbReference>
<dbReference type="InterPro" id="IPR035979">
    <property type="entry name" value="RBD_domain_sf"/>
</dbReference>
<dbReference type="InterPro" id="IPR012677">
    <property type="entry name" value="Nucleotide-bd_a/b_plait_sf"/>
</dbReference>
<dbReference type="SUPFAM" id="SSF54928">
    <property type="entry name" value="RNA-binding domain, RBD"/>
    <property type="match status" value="1"/>
</dbReference>
<dbReference type="GO" id="GO:0003723">
    <property type="term" value="F:RNA binding"/>
    <property type="evidence" value="ECO:0007669"/>
    <property type="project" value="InterPro"/>
</dbReference>
<feature type="region of interest" description="Disordered" evidence="6">
    <location>
        <begin position="95"/>
        <end position="115"/>
    </location>
</feature>
<name>A0A8H6F0Z6_CANAX</name>
<dbReference type="Gene3D" id="3.30.70.330">
    <property type="match status" value="1"/>
</dbReference>
<keyword evidence="2" id="KW-0677">Repeat</keyword>
<dbReference type="InterPro" id="IPR009145">
    <property type="entry name" value="U2AF_small"/>
</dbReference>
<dbReference type="EMBL" id="JABWAD010000061">
    <property type="protein sequence ID" value="KAF6063247.1"/>
    <property type="molecule type" value="Genomic_DNA"/>
</dbReference>
<dbReference type="PROSITE" id="PS50103">
    <property type="entry name" value="ZF_C3H1"/>
    <property type="match status" value="2"/>
</dbReference>
<feature type="domain" description="C3H1-type" evidence="7">
    <location>
        <begin position="10"/>
        <end position="38"/>
    </location>
</feature>
<evidence type="ECO:0000256" key="3">
    <source>
        <dbReference type="ARBA" id="ARBA00022771"/>
    </source>
</evidence>
<dbReference type="GO" id="GO:0000398">
    <property type="term" value="P:mRNA splicing, via spliceosome"/>
    <property type="evidence" value="ECO:0007669"/>
    <property type="project" value="InterPro"/>
</dbReference>
<reference evidence="8 9" key="1">
    <citation type="submission" date="2020-03" db="EMBL/GenBank/DDBJ databases">
        <title>FDA dAtabase for Regulatory Grade micrObial Sequences (FDA-ARGOS): Supporting development and validation of Infectious Disease Dx tests.</title>
        <authorList>
            <person name="Campos J."/>
            <person name="Goldberg B."/>
            <person name="Tallon L."/>
            <person name="Sadzewicz L."/>
            <person name="Vavikolanu K."/>
            <person name="Mehta A."/>
            <person name="Aluvathingal J."/>
            <person name="Nadendla S."/>
            <person name="Nandy P."/>
            <person name="Geyer C."/>
            <person name="Yan Y."/>
            <person name="Sichtig H."/>
        </authorList>
    </citation>
    <scope>NUCLEOTIDE SEQUENCE [LARGE SCALE GENOMIC DNA]</scope>
    <source>
        <strain evidence="8 9">FDAARGOS_656</strain>
    </source>
</reference>
<accession>A0A8H6F0Z6</accession>
<evidence type="ECO:0000256" key="1">
    <source>
        <dbReference type="ARBA" id="ARBA00022723"/>
    </source>
</evidence>
<evidence type="ECO:0000313" key="9">
    <source>
        <dbReference type="Proteomes" id="UP000536275"/>
    </source>
</evidence>
<organism evidence="8 9">
    <name type="scientific">Candida albicans</name>
    <name type="common">Yeast</name>
    <dbReference type="NCBI Taxonomy" id="5476"/>
    <lineage>
        <taxon>Eukaryota</taxon>
        <taxon>Fungi</taxon>
        <taxon>Dikarya</taxon>
        <taxon>Ascomycota</taxon>
        <taxon>Saccharomycotina</taxon>
        <taxon>Pichiomycetes</taxon>
        <taxon>Debaryomycetaceae</taxon>
        <taxon>Candida/Lodderomyces clade</taxon>
        <taxon>Candida</taxon>
    </lineage>
</organism>
<evidence type="ECO:0000256" key="2">
    <source>
        <dbReference type="ARBA" id="ARBA00022737"/>
    </source>
</evidence>
<feature type="zinc finger region" description="C3H1-type" evidence="5">
    <location>
        <begin position="10"/>
        <end position="38"/>
    </location>
</feature>
<keyword evidence="1 5" id="KW-0479">Metal-binding</keyword>
<evidence type="ECO:0000259" key="7">
    <source>
        <dbReference type="PROSITE" id="PS50103"/>
    </source>
</evidence>
<dbReference type="InterPro" id="IPR000571">
    <property type="entry name" value="Znf_CCCH"/>
</dbReference>
<keyword evidence="3 5" id="KW-0863">Zinc-finger</keyword>
<protein>
    <recommendedName>
        <fullName evidence="7">C3H1-type domain-containing protein</fullName>
    </recommendedName>
</protein>
<comment type="caution">
    <text evidence="8">The sequence shown here is derived from an EMBL/GenBank/DDBJ whole genome shotgun (WGS) entry which is preliminary data.</text>
</comment>
<sequence>MSTTEQSLQSKTAVLCSFYTKIGSCRHGEECSKKHLKPTITKTILLPNLYQNPRFDLVEYLSRNRKQHRVKKRKTGDKNSYDIAEINFETKDGVKDNEEKANVDGENKEHDETKEIESEDIQKDFDLFYQDIFVHVAKLGQINDMAVCENENHLSGHVYIKFNDYNDAIAANLQLNQEWYNGKPVYSELSPVNILADAHCKSWDHGHCDRGAKCNYLHVKQPTQGIKKSLWDSQTKTYTLKKLEMLKKEVQKK</sequence>
<feature type="domain" description="C3H1-type" evidence="7">
    <location>
        <begin position="199"/>
        <end position="221"/>
    </location>
</feature>
<dbReference type="GO" id="GO:0089701">
    <property type="term" value="C:U2AF complex"/>
    <property type="evidence" value="ECO:0007669"/>
    <property type="project" value="InterPro"/>
</dbReference>
<gene>
    <name evidence="8" type="ORF">FOB64_006245</name>
</gene>
<feature type="zinc finger region" description="C3H1-type" evidence="5">
    <location>
        <begin position="199"/>
        <end position="221"/>
    </location>
</feature>
<proteinExistence type="predicted"/>
<evidence type="ECO:0000256" key="6">
    <source>
        <dbReference type="SAM" id="MobiDB-lite"/>
    </source>
</evidence>